<organism evidence="1 2">
    <name type="scientific">Candidatus Polarisedimenticola svalbardensis</name>
    <dbReference type="NCBI Taxonomy" id="2886004"/>
    <lineage>
        <taxon>Bacteria</taxon>
        <taxon>Pseudomonadati</taxon>
        <taxon>Acidobacteriota</taxon>
        <taxon>Candidatus Polarisedimenticolia</taxon>
        <taxon>Candidatus Polarisedimenticolales</taxon>
        <taxon>Candidatus Polarisedimenticolaceae</taxon>
        <taxon>Candidatus Polarisedimenticola</taxon>
    </lineage>
</organism>
<dbReference type="AlphaFoldDB" id="A0A8J6XSK3"/>
<protein>
    <submittedName>
        <fullName evidence="1">Uncharacterized protein</fullName>
    </submittedName>
</protein>
<accession>A0A8J6XSK3</accession>
<feature type="non-terminal residue" evidence="1">
    <location>
        <position position="51"/>
    </location>
</feature>
<comment type="caution">
    <text evidence="1">The sequence shown here is derived from an EMBL/GenBank/DDBJ whole genome shotgun (WGS) entry which is preliminary data.</text>
</comment>
<evidence type="ECO:0000313" key="1">
    <source>
        <dbReference type="EMBL" id="MBD3867837.1"/>
    </source>
</evidence>
<proteinExistence type="predicted"/>
<evidence type="ECO:0000313" key="2">
    <source>
        <dbReference type="Proteomes" id="UP000648239"/>
    </source>
</evidence>
<reference evidence="1 2" key="1">
    <citation type="submission" date="2020-08" db="EMBL/GenBank/DDBJ databases">
        <title>Acidobacteriota in marine sediments use diverse sulfur dissimilation pathways.</title>
        <authorList>
            <person name="Wasmund K."/>
        </authorList>
    </citation>
    <scope>NUCLEOTIDE SEQUENCE [LARGE SCALE GENOMIC DNA]</scope>
    <source>
        <strain evidence="1">MAG AM4</strain>
    </source>
</reference>
<dbReference type="EMBL" id="JACXWD010000016">
    <property type="protein sequence ID" value="MBD3867837.1"/>
    <property type="molecule type" value="Genomic_DNA"/>
</dbReference>
<name>A0A8J6XSK3_9BACT</name>
<gene>
    <name evidence="1" type="ORF">IFK94_06920</name>
</gene>
<sequence>MNNPIMYAPRMDIFLNRWFTDYDEARASLDQDGGFLLPYKDQYMITEAGGI</sequence>
<dbReference type="Proteomes" id="UP000648239">
    <property type="component" value="Unassembled WGS sequence"/>
</dbReference>